<dbReference type="EMBL" id="LAVV01006878">
    <property type="protein sequence ID" value="KNZ57942.1"/>
    <property type="molecule type" value="Genomic_DNA"/>
</dbReference>
<reference evidence="1 2" key="1">
    <citation type="submission" date="2015-08" db="EMBL/GenBank/DDBJ databases">
        <title>Next Generation Sequencing and Analysis of the Genome of Puccinia sorghi L Schw, the Causal Agent of Maize Common Rust.</title>
        <authorList>
            <person name="Rochi L."/>
            <person name="Burguener G."/>
            <person name="Darino M."/>
            <person name="Turjanski A."/>
            <person name="Kreff E."/>
            <person name="Dieguez M.J."/>
            <person name="Sacco F."/>
        </authorList>
    </citation>
    <scope>NUCLEOTIDE SEQUENCE [LARGE SCALE GENOMIC DNA]</scope>
    <source>
        <strain evidence="1 2">RO10H11247</strain>
    </source>
</reference>
<feature type="non-terminal residue" evidence="1">
    <location>
        <position position="71"/>
    </location>
</feature>
<dbReference type="Proteomes" id="UP000037035">
    <property type="component" value="Unassembled WGS sequence"/>
</dbReference>
<accession>A0A0L6VBL6</accession>
<name>A0A0L6VBL6_9BASI</name>
<dbReference type="OrthoDB" id="10630867at2759"/>
<protein>
    <submittedName>
        <fullName evidence="1">AKL29 protein</fullName>
    </submittedName>
</protein>
<evidence type="ECO:0000313" key="2">
    <source>
        <dbReference type="Proteomes" id="UP000037035"/>
    </source>
</evidence>
<dbReference type="AlphaFoldDB" id="A0A0L6VBL6"/>
<comment type="caution">
    <text evidence="1">The sequence shown here is derived from an EMBL/GenBank/DDBJ whole genome shotgun (WGS) entry which is preliminary data.</text>
</comment>
<keyword evidence="2" id="KW-1185">Reference proteome</keyword>
<proteinExistence type="predicted"/>
<sequence>MYGNLQVDSVGKIPWISQILDPENLSWECFGTAVDSPTFCDHQDSFWIDGICNELDPDGVEMIQRLCLYKL</sequence>
<dbReference type="VEuPathDB" id="FungiDB:VP01_2036g3"/>
<evidence type="ECO:0000313" key="1">
    <source>
        <dbReference type="EMBL" id="KNZ57942.1"/>
    </source>
</evidence>
<gene>
    <name evidence="1" type="ORF">VP01_2036g3</name>
</gene>
<organism evidence="1 2">
    <name type="scientific">Puccinia sorghi</name>
    <dbReference type="NCBI Taxonomy" id="27349"/>
    <lineage>
        <taxon>Eukaryota</taxon>
        <taxon>Fungi</taxon>
        <taxon>Dikarya</taxon>
        <taxon>Basidiomycota</taxon>
        <taxon>Pucciniomycotina</taxon>
        <taxon>Pucciniomycetes</taxon>
        <taxon>Pucciniales</taxon>
        <taxon>Pucciniaceae</taxon>
        <taxon>Puccinia</taxon>
    </lineage>
</organism>